<evidence type="ECO:0008006" key="5">
    <source>
        <dbReference type="Google" id="ProtNLM"/>
    </source>
</evidence>
<keyword evidence="2" id="KW-0812">Transmembrane</keyword>
<evidence type="ECO:0000256" key="1">
    <source>
        <dbReference type="SAM" id="MobiDB-lite"/>
    </source>
</evidence>
<gene>
    <name evidence="3" type="ORF">GCM10010478_37600</name>
</gene>
<dbReference type="Proteomes" id="UP001501423">
    <property type="component" value="Unassembled WGS sequence"/>
</dbReference>
<sequence>MSPTSLPTHRRIAAVLVLIPTLVALALWAFAWPAARTAPRDVPLGVAGPPAATAPVAHQLEQREGAFDLHRYADEAEARDAIEDREVYGAVVVTPQGPKLLTASAASPAVAQLLQQAVAHQAGAPGQAVPTEDVVPAAASDPRGAVLNTSVLPLALAGIGAGVAVTLLGLRGLVAVGALAGSAALVGAVAATLSHSWLDALPGNWWAVAGTFALATLAVSGAVAGLAALLGRPGLGLGALLMMLIGNPFSGAASAPEMLPEPAGVIGQWLPPGAGGVAPAIGRLLRRRVGGGARTHADVVGGAGTGRGAGGPRRARPYGTRLRRDGTRTGTGSLTPPVRPRTPAAADGGARRDPCGITTRAIHPARQAPRSR</sequence>
<keyword evidence="4" id="KW-1185">Reference proteome</keyword>
<reference evidence="3 4" key="1">
    <citation type="journal article" date="2019" name="Int. J. Syst. Evol. Microbiol.">
        <title>The Global Catalogue of Microorganisms (GCM) 10K type strain sequencing project: providing services to taxonomists for standard genome sequencing and annotation.</title>
        <authorList>
            <consortium name="The Broad Institute Genomics Platform"/>
            <consortium name="The Broad Institute Genome Sequencing Center for Infectious Disease"/>
            <person name="Wu L."/>
            <person name="Ma J."/>
        </authorList>
    </citation>
    <scope>NUCLEOTIDE SEQUENCE [LARGE SCALE GENOMIC DNA]</scope>
    <source>
        <strain evidence="3 4">JCM 9650</strain>
    </source>
</reference>
<dbReference type="EMBL" id="BAAAVA010000044">
    <property type="protein sequence ID" value="GAA2932982.1"/>
    <property type="molecule type" value="Genomic_DNA"/>
</dbReference>
<feature type="transmembrane region" description="Helical" evidence="2">
    <location>
        <begin position="150"/>
        <end position="168"/>
    </location>
</feature>
<feature type="transmembrane region" description="Helical" evidence="2">
    <location>
        <begin position="205"/>
        <end position="230"/>
    </location>
</feature>
<feature type="compositionally biased region" description="Gly residues" evidence="1">
    <location>
        <begin position="301"/>
        <end position="311"/>
    </location>
</feature>
<feature type="region of interest" description="Disordered" evidence="1">
    <location>
        <begin position="296"/>
        <end position="372"/>
    </location>
</feature>
<keyword evidence="2" id="KW-0472">Membrane</keyword>
<proteinExistence type="predicted"/>
<evidence type="ECO:0000313" key="4">
    <source>
        <dbReference type="Proteomes" id="UP001501423"/>
    </source>
</evidence>
<accession>A0ABN3X098</accession>
<protein>
    <recommendedName>
        <fullName evidence="5">Integral membrane protein</fullName>
    </recommendedName>
</protein>
<evidence type="ECO:0000256" key="2">
    <source>
        <dbReference type="SAM" id="Phobius"/>
    </source>
</evidence>
<feature type="compositionally biased region" description="Low complexity" evidence="1">
    <location>
        <begin position="328"/>
        <end position="346"/>
    </location>
</feature>
<keyword evidence="2" id="KW-1133">Transmembrane helix</keyword>
<feature type="transmembrane region" description="Helical" evidence="2">
    <location>
        <begin position="12"/>
        <end position="35"/>
    </location>
</feature>
<evidence type="ECO:0000313" key="3">
    <source>
        <dbReference type="EMBL" id="GAA2932982.1"/>
    </source>
</evidence>
<name>A0ABN3X098_9ACTN</name>
<organism evidence="3 4">
    <name type="scientific">Streptomyces erythrogriseus</name>
    <dbReference type="NCBI Taxonomy" id="284027"/>
    <lineage>
        <taxon>Bacteria</taxon>
        <taxon>Bacillati</taxon>
        <taxon>Actinomycetota</taxon>
        <taxon>Actinomycetes</taxon>
        <taxon>Kitasatosporales</taxon>
        <taxon>Streptomycetaceae</taxon>
        <taxon>Streptomyces</taxon>
        <taxon>Streptomyces griseoincarnatus group</taxon>
    </lineage>
</organism>
<feature type="transmembrane region" description="Helical" evidence="2">
    <location>
        <begin position="173"/>
        <end position="193"/>
    </location>
</feature>
<comment type="caution">
    <text evidence="3">The sequence shown here is derived from an EMBL/GenBank/DDBJ whole genome shotgun (WGS) entry which is preliminary data.</text>
</comment>